<accession>V6LND4</accession>
<evidence type="ECO:0000313" key="2">
    <source>
        <dbReference type="EMBL" id="KAH0576825.1"/>
    </source>
</evidence>
<reference evidence="1 2" key="1">
    <citation type="journal article" date="2014" name="PLoS Genet.">
        <title>The Genome of Spironucleus salmonicida Highlights a Fish Pathogen Adapted to Fluctuating Environments.</title>
        <authorList>
            <person name="Xu F."/>
            <person name="Jerlstrom-Hultqvist J."/>
            <person name="Einarsson E."/>
            <person name="Astvaldsson A."/>
            <person name="Svard S.G."/>
            <person name="Andersson J.O."/>
        </authorList>
    </citation>
    <scope>NUCLEOTIDE SEQUENCE</scope>
    <source>
        <strain evidence="2">ATCC 50377</strain>
    </source>
</reference>
<dbReference type="VEuPathDB" id="GiardiaDB:SS50377_20171"/>
<dbReference type="EMBL" id="KI546100">
    <property type="protein sequence ID" value="EST45226.1"/>
    <property type="molecule type" value="Genomic_DNA"/>
</dbReference>
<protein>
    <submittedName>
        <fullName evidence="1">Uncharacterized protein</fullName>
    </submittedName>
</protein>
<reference evidence="2" key="2">
    <citation type="submission" date="2020-12" db="EMBL/GenBank/DDBJ databases">
        <title>New Spironucleus salmonicida genome in near-complete chromosomes.</title>
        <authorList>
            <person name="Xu F."/>
            <person name="Kurt Z."/>
            <person name="Jimenez-Gonzalez A."/>
            <person name="Astvaldsson A."/>
            <person name="Andersson J.O."/>
            <person name="Svard S.G."/>
        </authorList>
    </citation>
    <scope>NUCLEOTIDE SEQUENCE</scope>
    <source>
        <strain evidence="2">ATCC 50377</strain>
    </source>
</reference>
<dbReference type="AlphaFoldDB" id="V6LND4"/>
<dbReference type="EMBL" id="AUWU02000001">
    <property type="protein sequence ID" value="KAH0576825.1"/>
    <property type="molecule type" value="Genomic_DNA"/>
</dbReference>
<name>V6LND4_9EUKA</name>
<proteinExistence type="predicted"/>
<sequence>MEANLNFIKKSLSSTSNGLVKPSKLHKSFTSEQMDAQLNNASLDGLYDLIDSYKKTDISKTSCKFQTLLFD</sequence>
<keyword evidence="3" id="KW-1185">Reference proteome</keyword>
<organism evidence="1">
    <name type="scientific">Spironucleus salmonicida</name>
    <dbReference type="NCBI Taxonomy" id="348837"/>
    <lineage>
        <taxon>Eukaryota</taxon>
        <taxon>Metamonada</taxon>
        <taxon>Diplomonadida</taxon>
        <taxon>Hexamitidae</taxon>
        <taxon>Hexamitinae</taxon>
        <taxon>Spironucleus</taxon>
    </lineage>
</organism>
<evidence type="ECO:0000313" key="3">
    <source>
        <dbReference type="Proteomes" id="UP000018208"/>
    </source>
</evidence>
<dbReference type="Proteomes" id="UP000018208">
    <property type="component" value="Unassembled WGS sequence"/>
</dbReference>
<gene>
    <name evidence="1" type="ORF">SS50377_14801</name>
    <name evidence="2" type="ORF">SS50377_20171</name>
</gene>
<evidence type="ECO:0000313" key="1">
    <source>
        <dbReference type="EMBL" id="EST45226.1"/>
    </source>
</evidence>